<dbReference type="OrthoDB" id="514405at2759"/>
<reference evidence="8" key="2">
    <citation type="submission" date="2020-11" db="EMBL/GenBank/DDBJ databases">
        <authorList>
            <person name="Cecchin M."/>
            <person name="Marcolungo L."/>
            <person name="Rossato M."/>
            <person name="Girolomoni L."/>
            <person name="Cosentino E."/>
            <person name="Cuine S."/>
            <person name="Li-Beisson Y."/>
            <person name="Delledonne M."/>
            <person name="Ballottari M."/>
        </authorList>
    </citation>
    <scope>NUCLEOTIDE SEQUENCE</scope>
    <source>
        <strain evidence="8">211/11P</strain>
        <tissue evidence="8">Whole cell</tissue>
    </source>
</reference>
<keyword evidence="1" id="KW-0805">Transcription regulation</keyword>
<dbReference type="Proteomes" id="UP001055712">
    <property type="component" value="Unassembled WGS sequence"/>
</dbReference>
<dbReference type="PROSITE" id="PS51525">
    <property type="entry name" value="NET"/>
    <property type="match status" value="1"/>
</dbReference>
<dbReference type="InterPro" id="IPR001487">
    <property type="entry name" value="Bromodomain"/>
</dbReference>
<keyword evidence="2 4" id="KW-0103">Bromodomain</keyword>
<dbReference type="PROSITE" id="PS50014">
    <property type="entry name" value="BROMODOMAIN_2"/>
    <property type="match status" value="1"/>
</dbReference>
<dbReference type="PANTHER" id="PTHR45926">
    <property type="entry name" value="OSJNBA0053K19.4 PROTEIN"/>
    <property type="match status" value="1"/>
</dbReference>
<dbReference type="Gene3D" id="1.20.920.10">
    <property type="entry name" value="Bromodomain-like"/>
    <property type="match status" value="1"/>
</dbReference>
<feature type="compositionally biased region" description="Basic and acidic residues" evidence="5">
    <location>
        <begin position="483"/>
        <end position="537"/>
    </location>
</feature>
<keyword evidence="3" id="KW-0804">Transcription</keyword>
<proteinExistence type="predicted"/>
<gene>
    <name evidence="8" type="ORF">D9Q98_009811</name>
</gene>
<organism evidence="8 9">
    <name type="scientific">Chlorella vulgaris</name>
    <name type="common">Green alga</name>
    <dbReference type="NCBI Taxonomy" id="3077"/>
    <lineage>
        <taxon>Eukaryota</taxon>
        <taxon>Viridiplantae</taxon>
        <taxon>Chlorophyta</taxon>
        <taxon>core chlorophytes</taxon>
        <taxon>Trebouxiophyceae</taxon>
        <taxon>Chlorellales</taxon>
        <taxon>Chlorellaceae</taxon>
        <taxon>Chlorella clade</taxon>
        <taxon>Chlorella</taxon>
    </lineage>
</organism>
<sequence>MNGVAPEQRVVRKRALTEELVAIRTQKADVLRQIEQIAKRQKTGGLPTKASELLAGNNKLVLQMEQRNRAEKMWVDCGKILQDLLKNQQTKTYFGEPVKESYVHNYYAVIKNPMDLGTVKAKNENRLYKTIYELRDDVRLTFNNCRIFNPPGNHVRAIGDQSSERFEKKWAMSALEYHWEAHIKQCALEDAQLEAESKSLPDKLQEVTAELQELTRKVEAHGTAQPPGPGREMTFEEKRKLSHSMGSLAGERLVHVLQIIAEGPSAPVLDDEDEYELDIDALDPVTCWKLQSYVDSVLAEQAAKQPGQAPPPTQPAAAAAAAAAAPAAAPGAAAAGAAAAGNGAQQAAAGGGGAAQAADGRPAATSAGSDSDEGVGSKGGAGSTLVDQAEAKQRRVNDLTTFVSATGPGVQSQILKNAAQKKDVQLQNAGAWANLTAAAPAAAGGAAQAAAPAAAAGGEGVPVEDDNLWTEFQGREAQQLQAEEAKKAAEEAERRRKEEEREAMLREAQEAEARKQREAEAKAEAERAAREEKRQREVAQFQSMAAAAEAGKDPDILGGGGATGRGEEADLADLGLQAKDELSDDEDVPMEDI</sequence>
<dbReference type="SUPFAM" id="SSF47370">
    <property type="entry name" value="Bromodomain"/>
    <property type="match status" value="1"/>
</dbReference>
<reference evidence="8" key="1">
    <citation type="journal article" date="2019" name="Plant J.">
        <title>Chlorella vulgaris genome assembly and annotation reveals the molecular basis for metabolic acclimation to high light conditions.</title>
        <authorList>
            <person name="Cecchin M."/>
            <person name="Marcolungo L."/>
            <person name="Rossato M."/>
            <person name="Girolomoni L."/>
            <person name="Cosentino E."/>
            <person name="Cuine S."/>
            <person name="Li-Beisson Y."/>
            <person name="Delledonne M."/>
            <person name="Ballottari M."/>
        </authorList>
    </citation>
    <scope>NUCLEOTIDE SEQUENCE</scope>
    <source>
        <strain evidence="8">211/11P</strain>
    </source>
</reference>
<accession>A0A9D4TF45</accession>
<feature type="domain" description="NET" evidence="7">
    <location>
        <begin position="223"/>
        <end position="305"/>
    </location>
</feature>
<evidence type="ECO:0000313" key="9">
    <source>
        <dbReference type="Proteomes" id="UP001055712"/>
    </source>
</evidence>
<feature type="region of interest" description="Disordered" evidence="5">
    <location>
        <begin position="344"/>
        <end position="383"/>
    </location>
</feature>
<evidence type="ECO:0000259" key="7">
    <source>
        <dbReference type="PROSITE" id="PS51525"/>
    </source>
</evidence>
<evidence type="ECO:0000256" key="2">
    <source>
        <dbReference type="ARBA" id="ARBA00023117"/>
    </source>
</evidence>
<feature type="region of interest" description="Disordered" evidence="5">
    <location>
        <begin position="439"/>
        <end position="593"/>
    </location>
</feature>
<dbReference type="Pfam" id="PF17035">
    <property type="entry name" value="BET"/>
    <property type="match status" value="1"/>
</dbReference>
<dbReference type="PRINTS" id="PR00503">
    <property type="entry name" value="BROMODOMAIN"/>
</dbReference>
<dbReference type="EMBL" id="SIDB01000014">
    <property type="protein sequence ID" value="KAI3423978.1"/>
    <property type="molecule type" value="Genomic_DNA"/>
</dbReference>
<evidence type="ECO:0000256" key="4">
    <source>
        <dbReference type="PROSITE-ProRule" id="PRU00035"/>
    </source>
</evidence>
<feature type="compositionally biased region" description="Low complexity" evidence="5">
    <location>
        <begin position="439"/>
        <end position="456"/>
    </location>
</feature>
<comment type="caution">
    <text evidence="8">The sequence shown here is derived from an EMBL/GenBank/DDBJ whole genome shotgun (WGS) entry which is preliminary data.</text>
</comment>
<dbReference type="InterPro" id="IPR036427">
    <property type="entry name" value="Bromodomain-like_sf"/>
</dbReference>
<name>A0A9D4TF45_CHLVU</name>
<dbReference type="InterPro" id="IPR038336">
    <property type="entry name" value="NET_sf"/>
</dbReference>
<dbReference type="AlphaFoldDB" id="A0A9D4TF45"/>
<evidence type="ECO:0000256" key="5">
    <source>
        <dbReference type="SAM" id="MobiDB-lite"/>
    </source>
</evidence>
<dbReference type="InterPro" id="IPR027353">
    <property type="entry name" value="NET_dom"/>
</dbReference>
<keyword evidence="9" id="KW-1185">Reference proteome</keyword>
<protein>
    <submittedName>
        <fullName evidence="8">Uncharacterized protein</fullName>
    </submittedName>
</protein>
<dbReference type="Pfam" id="PF00439">
    <property type="entry name" value="Bromodomain"/>
    <property type="match status" value="1"/>
</dbReference>
<feature type="compositionally biased region" description="Low complexity" evidence="5">
    <location>
        <begin position="355"/>
        <end position="364"/>
    </location>
</feature>
<feature type="domain" description="Bromo" evidence="6">
    <location>
        <begin position="86"/>
        <end position="156"/>
    </location>
</feature>
<evidence type="ECO:0000259" key="6">
    <source>
        <dbReference type="PROSITE" id="PS50014"/>
    </source>
</evidence>
<dbReference type="CDD" id="cd04369">
    <property type="entry name" value="Bromodomain"/>
    <property type="match status" value="1"/>
</dbReference>
<feature type="compositionally biased region" description="Acidic residues" evidence="5">
    <location>
        <begin position="582"/>
        <end position="593"/>
    </location>
</feature>
<dbReference type="Gene3D" id="1.20.1270.220">
    <property type="match status" value="1"/>
</dbReference>
<evidence type="ECO:0000313" key="8">
    <source>
        <dbReference type="EMBL" id="KAI3423978.1"/>
    </source>
</evidence>
<evidence type="ECO:0000256" key="3">
    <source>
        <dbReference type="ARBA" id="ARBA00023163"/>
    </source>
</evidence>
<dbReference type="SMART" id="SM00297">
    <property type="entry name" value="BROMO"/>
    <property type="match status" value="1"/>
</dbReference>
<evidence type="ECO:0000256" key="1">
    <source>
        <dbReference type="ARBA" id="ARBA00023015"/>
    </source>
</evidence>